<keyword evidence="2" id="KW-1185">Reference proteome</keyword>
<organism evidence="1 2">
    <name type="scientific">Paucimonas lemoignei</name>
    <name type="common">Pseudomonas lemoignei</name>
    <dbReference type="NCBI Taxonomy" id="29443"/>
    <lineage>
        <taxon>Bacteria</taxon>
        <taxon>Pseudomonadati</taxon>
        <taxon>Pseudomonadota</taxon>
        <taxon>Betaproteobacteria</taxon>
        <taxon>Burkholderiales</taxon>
        <taxon>Burkholderiaceae</taxon>
        <taxon>Paucimonas</taxon>
    </lineage>
</organism>
<name>A0A4R3HU04_PAULE</name>
<accession>A0A4R3HU04</accession>
<dbReference type="EMBL" id="SLZQ01000019">
    <property type="protein sequence ID" value="TCS32897.1"/>
    <property type="molecule type" value="Genomic_DNA"/>
</dbReference>
<protein>
    <submittedName>
        <fullName evidence="1">Uncharacterized protein DUF2384</fullName>
    </submittedName>
</protein>
<proteinExistence type="predicted"/>
<comment type="caution">
    <text evidence="1">The sequence shown here is derived from an EMBL/GenBank/DDBJ whole genome shotgun (WGS) entry which is preliminary data.</text>
</comment>
<dbReference type="Proteomes" id="UP000295382">
    <property type="component" value="Unassembled WGS sequence"/>
</dbReference>
<evidence type="ECO:0000313" key="2">
    <source>
        <dbReference type="Proteomes" id="UP000295382"/>
    </source>
</evidence>
<dbReference type="RefSeq" id="WP_132260342.1">
    <property type="nucleotide sequence ID" value="NZ_SLZQ01000019.1"/>
</dbReference>
<dbReference type="OrthoDB" id="7594527at2"/>
<reference evidence="1 2" key="1">
    <citation type="submission" date="2019-03" db="EMBL/GenBank/DDBJ databases">
        <title>Genomic Encyclopedia of Type Strains, Phase IV (KMG-IV): sequencing the most valuable type-strain genomes for metagenomic binning, comparative biology and taxonomic classification.</title>
        <authorList>
            <person name="Goeker M."/>
        </authorList>
    </citation>
    <scope>NUCLEOTIDE SEQUENCE [LARGE SCALE GENOMIC DNA]</scope>
    <source>
        <strain evidence="1 2">DSM 7445</strain>
    </source>
</reference>
<gene>
    <name evidence="1" type="ORF">EDC30_1198</name>
</gene>
<sequence>MNEKELDTFDNLAREAGQADPQQWVQHWLSQPNEILEGRRPIDVFEAGSDIAKMRVYVVATIGLTGPGSSFVSAEKLESKQE</sequence>
<evidence type="ECO:0000313" key="1">
    <source>
        <dbReference type="EMBL" id="TCS32897.1"/>
    </source>
</evidence>
<dbReference type="AlphaFoldDB" id="A0A4R3HU04"/>